<organism evidence="2 3">
    <name type="scientific">Sphingobium lactosutens DS20</name>
    <dbReference type="NCBI Taxonomy" id="1331060"/>
    <lineage>
        <taxon>Bacteria</taxon>
        <taxon>Pseudomonadati</taxon>
        <taxon>Pseudomonadota</taxon>
        <taxon>Alphaproteobacteria</taxon>
        <taxon>Sphingomonadales</taxon>
        <taxon>Sphingomonadaceae</taxon>
        <taxon>Sphingobium</taxon>
    </lineage>
</organism>
<dbReference type="InterPro" id="IPR018754">
    <property type="entry name" value="RovC-like_DNA-bd"/>
</dbReference>
<protein>
    <recommendedName>
        <fullName evidence="1">T6SS Transcription factor RovC-like DNA binding domain-containing protein</fullName>
    </recommendedName>
</protein>
<dbReference type="EMBL" id="ATDP01000063">
    <property type="protein sequence ID" value="EQB17897.1"/>
    <property type="molecule type" value="Genomic_DNA"/>
</dbReference>
<accession>T0HXV9</accession>
<dbReference type="AlphaFoldDB" id="T0HXV9"/>
<dbReference type="eggNOG" id="COG5419">
    <property type="taxonomic scope" value="Bacteria"/>
</dbReference>
<comment type="caution">
    <text evidence="2">The sequence shown here is derived from an EMBL/GenBank/DDBJ whole genome shotgun (WGS) entry which is preliminary data.</text>
</comment>
<evidence type="ECO:0000313" key="2">
    <source>
        <dbReference type="EMBL" id="EQB17897.1"/>
    </source>
</evidence>
<dbReference type="Pfam" id="PF10074">
    <property type="entry name" value="RovC_DNA-bd"/>
    <property type="match status" value="1"/>
</dbReference>
<name>T0HXV9_9SPHN</name>
<evidence type="ECO:0000259" key="1">
    <source>
        <dbReference type="Pfam" id="PF10074"/>
    </source>
</evidence>
<reference evidence="2 3" key="1">
    <citation type="journal article" date="2013" name="Genome Announc.">
        <title>Draft Genome Sequence of Sphingobium lactosutens Strain DS20T, Isolated from a Hexachlorocyclohexane Dumpsite.</title>
        <authorList>
            <person name="Kumar R."/>
            <person name="Dwivedi V."/>
            <person name="Negi V."/>
            <person name="Khurana J.P."/>
            <person name="Lal R."/>
        </authorList>
    </citation>
    <scope>NUCLEOTIDE SEQUENCE [LARGE SCALE GENOMIC DNA]</scope>
    <source>
        <strain evidence="2 3">DS20</strain>
    </source>
</reference>
<keyword evidence="3" id="KW-1185">Reference proteome</keyword>
<proteinExistence type="predicted"/>
<gene>
    <name evidence="2" type="ORF">RLDS_03495</name>
</gene>
<feature type="domain" description="T6SS Transcription factor RovC-like DNA binding" evidence="1">
    <location>
        <begin position="119"/>
        <end position="217"/>
    </location>
</feature>
<dbReference type="PATRIC" id="fig|1331060.3.peg.635"/>
<evidence type="ECO:0000313" key="3">
    <source>
        <dbReference type="Proteomes" id="UP000015531"/>
    </source>
</evidence>
<sequence>MSEGSCEPAPRWSLSGPAARSHPGGYVFEGDPGLTARDVPLFWEAAVDMNVICALARPCRSTEPGAFSLFELPWPAVLLQQPDRQELLVESPQRQLRLSLTAGDLLQGPVGLRYIIEGAALLERTHALQRWDWLLRQGAWPQSLERNSTRGERWSLLLATLDALARHRSLRETAIALFGEMTVEREWNQASDHLKSRTRRLIAQARALAAGGYKALL</sequence>
<dbReference type="Proteomes" id="UP000015531">
    <property type="component" value="Unassembled WGS sequence"/>
</dbReference>